<evidence type="ECO:0000256" key="7">
    <source>
        <dbReference type="ARBA" id="ARBA00022989"/>
    </source>
</evidence>
<feature type="compositionally biased region" description="Acidic residues" evidence="9">
    <location>
        <begin position="2031"/>
        <end position="2042"/>
    </location>
</feature>
<feature type="compositionally biased region" description="Low complexity" evidence="9">
    <location>
        <begin position="1305"/>
        <end position="1316"/>
    </location>
</feature>
<accession>A0A291F3G4</accession>
<geneLocation type="plastid" evidence="12"/>
<comment type="subcellular location">
    <subcellularLocation>
        <location evidence="1">Plastid membrane</location>
        <topology evidence="1">Multi-pass membrane protein</topology>
    </subcellularLocation>
</comment>
<evidence type="ECO:0000256" key="2">
    <source>
        <dbReference type="ARBA" id="ARBA00009956"/>
    </source>
</evidence>
<feature type="compositionally biased region" description="Basic and acidic residues" evidence="9">
    <location>
        <begin position="531"/>
        <end position="548"/>
    </location>
</feature>
<feature type="transmembrane region" description="Helical" evidence="10">
    <location>
        <begin position="108"/>
        <end position="131"/>
    </location>
</feature>
<gene>
    <name evidence="12" type="primary">ycf1</name>
    <name evidence="11" type="ORF">Cyp_bu_bu1Pt1096</name>
    <name evidence="12" type="ORF">Cyp_bu_bu1Pt1364</name>
</gene>
<dbReference type="GO" id="GO:0015031">
    <property type="term" value="P:protein transport"/>
    <property type="evidence" value="ECO:0007669"/>
    <property type="project" value="UniProtKB-KW"/>
</dbReference>
<evidence type="ECO:0000256" key="6">
    <source>
        <dbReference type="ARBA" id="ARBA00022927"/>
    </source>
</evidence>
<organism evidence="12">
    <name type="scientific">Cyphia bulbosa var. bulbosa</name>
    <dbReference type="NCBI Taxonomy" id="2041115"/>
    <lineage>
        <taxon>Eukaryota</taxon>
        <taxon>Viridiplantae</taxon>
        <taxon>Streptophyta</taxon>
        <taxon>Embryophyta</taxon>
        <taxon>Tracheophyta</taxon>
        <taxon>Spermatophyta</taxon>
        <taxon>Magnoliopsida</taxon>
        <taxon>eudicotyledons</taxon>
        <taxon>Gunneridae</taxon>
        <taxon>Pentapetalae</taxon>
        <taxon>asterids</taxon>
        <taxon>campanulids</taxon>
        <taxon>Asterales</taxon>
        <taxon>Campanulaceae</taxon>
        <taxon>Cyphia</taxon>
    </lineage>
</organism>
<evidence type="ECO:0000256" key="5">
    <source>
        <dbReference type="ARBA" id="ARBA00022692"/>
    </source>
</evidence>
<keyword evidence="12" id="KW-0934">Plastid</keyword>
<keyword evidence="10" id="KW-0472">Membrane</keyword>
<feature type="compositionally biased region" description="Basic and acidic residues" evidence="9">
    <location>
        <begin position="1933"/>
        <end position="1959"/>
    </location>
</feature>
<keyword evidence="6" id="KW-0653">Protein transport</keyword>
<feature type="transmembrane region" description="Helical" evidence="10">
    <location>
        <begin position="143"/>
        <end position="163"/>
    </location>
</feature>
<dbReference type="InterPro" id="IPR008896">
    <property type="entry name" value="TIC214"/>
</dbReference>
<evidence type="ECO:0000313" key="12">
    <source>
        <dbReference type="EMBL" id="ATG26663.1"/>
    </source>
</evidence>
<dbReference type="PANTHER" id="PTHR33163">
    <property type="entry name" value="PROTEIN TIC 214-RELATED"/>
    <property type="match status" value="1"/>
</dbReference>
<feature type="region of interest" description="Disordered" evidence="9">
    <location>
        <begin position="1660"/>
        <end position="1768"/>
    </location>
</feature>
<name>A0A291F3G4_9ASTR</name>
<feature type="compositionally biased region" description="Basic and acidic residues" evidence="9">
    <location>
        <begin position="1990"/>
        <end position="2030"/>
    </location>
</feature>
<feature type="transmembrane region" description="Helical" evidence="10">
    <location>
        <begin position="78"/>
        <end position="96"/>
    </location>
</feature>
<evidence type="ECO:0000256" key="8">
    <source>
        <dbReference type="ARBA" id="ARBA00029978"/>
    </source>
</evidence>
<keyword evidence="6" id="KW-0813">Transport</keyword>
<dbReference type="EMBL" id="MF770624">
    <property type="protein sequence ID" value="ATG26663.1"/>
    <property type="molecule type" value="Genomic_DNA"/>
</dbReference>
<evidence type="ECO:0000256" key="3">
    <source>
        <dbReference type="ARBA" id="ARBA00011510"/>
    </source>
</evidence>
<feature type="region of interest" description="Disordered" evidence="9">
    <location>
        <begin position="1801"/>
        <end position="1846"/>
    </location>
</feature>
<evidence type="ECO:0000256" key="10">
    <source>
        <dbReference type="SAM" id="Phobius"/>
    </source>
</evidence>
<feature type="compositionally biased region" description="Polar residues" evidence="9">
    <location>
        <begin position="644"/>
        <end position="668"/>
    </location>
</feature>
<dbReference type="PANTHER" id="PTHR33163:SF40">
    <property type="entry name" value="PROTEIN TIC 214"/>
    <property type="match status" value="1"/>
</dbReference>
<comment type="similarity">
    <text evidence="2">Belongs to the TIC214 family.</text>
</comment>
<feature type="compositionally biased region" description="Acidic residues" evidence="9">
    <location>
        <begin position="1922"/>
        <end position="1932"/>
    </location>
</feature>
<feature type="region of interest" description="Disordered" evidence="9">
    <location>
        <begin position="1297"/>
        <end position="1317"/>
    </location>
</feature>
<protein>
    <recommendedName>
        <fullName evidence="4">Protein TIC 214</fullName>
    </recommendedName>
    <alternativeName>
        <fullName evidence="8">Translocon at the inner envelope membrane of chloroplasts 214</fullName>
    </alternativeName>
</protein>
<dbReference type="GO" id="GO:0042170">
    <property type="term" value="C:plastid membrane"/>
    <property type="evidence" value="ECO:0007669"/>
    <property type="project" value="UniProtKB-SubCell"/>
</dbReference>
<reference evidence="12" key="2">
    <citation type="submission" date="2017-08" db="EMBL/GenBank/DDBJ databases">
        <authorList>
            <person name="Knox E.B."/>
        </authorList>
    </citation>
    <scope>NUCLEOTIDE SEQUENCE</scope>
</reference>
<feature type="compositionally biased region" description="Basic residues" evidence="9">
    <location>
        <begin position="549"/>
        <end position="643"/>
    </location>
</feature>
<comment type="subunit">
    <text evidence="3">Part of the Tic complex.</text>
</comment>
<proteinExistence type="inferred from homology"/>
<keyword evidence="7 10" id="KW-1133">Transmembrane helix</keyword>
<feature type="region of interest" description="Disordered" evidence="9">
    <location>
        <begin position="1922"/>
        <end position="2042"/>
    </location>
</feature>
<sequence>MIFPSLVLLCRNIINSAVVVGLYYGFLTTFSIKPAYLFLMVEETEKKVAAITGLILGQLVRFISIYNTPLHLLLCRPHTITVLVLPYLLFSFFDNFRSPISTRSNFSIFLNSFIFQLVNHFIFPSSMLARLVNIYMFRCNNKMLFVTSSFVGWLIGHICFLLFTKRFFAWIRKYLLSRSKKDLVSKLNKYINKYLGAEFQVLFAQFLSRVSELKKYIKSELNKYINKIYECLVKLLGSEVKLIVANCQWLVSEFQYLVLIDLVRNSGRFVTIFLYVTCVYYLGRTPFPLWTFKMIEVPTMTEKNLQIQGKRAHEGKKQKKEGFNLYIPPRLWGADPDEDQDQEYQESFESVFAIPFFDSNRWNRPVRYIKNDRFAGAVRKEASQYFFDTCRSDGKERISFTYPPSFSIFKEMMKRRISSSTVEPLSFDKLDKAWLYKNKQKKKNLTNEFIKRIEALDAGLPFRNILEKRTRVCTDKTQKTCLPKMYDPFLNGPSRGRIKKLIHSCGRIEAETNQPSQSEEDAILESRRKLHNEIRESQSRKRKNNEIRKSRRRKNNATSKSRRRKNNEIRKSRRRKNNATSKSRRRKNNEIRKSRRRKNNATSKSRRRKNNEIRKSRRRKNNEIRKSRRRKNNATSKSRRRKNNATSKSRGIKNNATSKSRGTINIGTLESRGIKNNATSKSRGTINIGTLESKLNQILALNQIHDTLLPGFLLDSPKYEQRLLAILKRKTRQLRREGKLYSNPLEKLYSNPLEKGEGRIDWEQRKKKRAKQKRRYNLGIDLGQTEIFKKVPRWSYTLQTELEQEIESYIESYRDASEILSPPFKRKLCYSPDNLENLTEKGTKKKDKSTKKNYLDDEIDDDEIDDDEIDIKSYLESLETETEEEQLFMLDLSREADFDSELIKGSMGVQRRKRGVIIRKIEIWGQSPLFLGFLKSRLSIYLGFLNPKVLVLKIKNLMHGFGSKKSKKGGLLTLNERNKEQTKTKSKIDEAKLAAERDEIVSDIEKDQVQWHATEEWDTLIQYGQGLRGCILLYNSYFRKYIALPSAIIAKNIVRLLLLQKPEWSEDIADWRKEIHVKCSYSGGSISDKFTAFPEEWFEYGLQIKVSCPLILKPWHTADDTDKERSDFAFIRTMWGLAEYPLGGARPDPSFSIFFTPIFKELEKRILKILNKTHFSKDDFLVIKKIFDKRIKPTFGRVLKGTKKIKKWLIKTVLVLKRKKEELLKKLKENPRLKLIGVYESSETKKEKDSIISNEIIPESFSQIQSTAWTNSEEKIKHLINRTSTIKNQIERITKEKKKVTPGLNNSTNNKNQNNNVESPKNIWKIVKRRNVRLRSKLHSLKKFFIEKIYNIYLDIFLCIINISRINLIKKFFDKDIYNTETNQKRITFSSTIKKINKRTSHILLKFFSLPDLSSLSQAYVFYKLSQTQVSDKLRSVLQYRGTSFFLKTAIKDSFERQGIFHSELKHKKLRNFGTNPWKNWLRGHYQYNLSQIRWSLLIPQKWRNGVNQRHTPQNKDFNKGDSYESEVYSLTNQKNKFQKNYRYDLLAYKSIYSETKKDSYIYQFPLQVNKKQVNKNQEISYNYTTQQDKLFDIPEDIFIKNYLKNYIDLDKMEETRKIKDYYNKYKYYNRKYYRKYFDFDREILKNFPVNFEAWMKIDPNHNTNTKKNNTNTNKNNTNTNKNNTNTNKNNTNTNKNNTNTNKNNTNTNKNNTNTKKNNTNTKKNNTNTKKNNTNTNKNNTNTKKNNTNTNKNNTNTKKNNTNTKIGTNNSQIIENRGLIYDMMCSYPKLTKLNRYTELEEDPEINKDTELEEDPEINKDTELEEDPEINKDTELEEDPEINKDTEIKEINPLNHKKHKKSFFNWMGMNKGRFELEEYIENSNQEDWFFPDLNLLKETYKKKPWVRPIKLLFLNFKGQEILSDEEEEEEEDVSKEKENVSKKKEIVSKEQKNVSKEKENVRKKKEIVSKGKQNVRKNKANVSKGKQNVSKGKENVSKEQENVSKEKENVSKGKEDVSKEKEDVSKKKEDVNKEEEEEEEEEDVIKEKEDVIEDIEEVITTHYENWFLKTENKYQSYPKKRGLFRYLRQYLVFQLDVKKEFHMSKNMKFYSMLHNIRRVSRHKEMTLAYLRMGNVLMENLVLLPSENLTFTNWVKNGVVLFKPQFNLSIKNHEQFLMYQAISISLVHKSKQQTNQRDGKQNYVAKDNFDLLVPEMIFSSRRRREFRILNSFNFNLKNRNGVDINPVFCKENSIKSWGRLENSIKSWGQLLDESKYLDREKNELIKLKFFLWPNYRLEDLACMNRYWFDTNNGSRFSMLRIYMYPRLKIR</sequence>
<reference evidence="12" key="1">
    <citation type="journal article" date="2014" name="Proc. Natl. Acad. Sci. U.S.A.">
        <title>The dynamic history of plastid genomes in the Campanulaceae sensu lato is unique among angiosperms.</title>
        <authorList>
            <person name="Knox E.B."/>
        </authorList>
    </citation>
    <scope>NUCLEOTIDE SEQUENCE</scope>
</reference>
<evidence type="ECO:0000256" key="4">
    <source>
        <dbReference type="ARBA" id="ARBA00016640"/>
    </source>
</evidence>
<feature type="compositionally biased region" description="Polar residues" evidence="9">
    <location>
        <begin position="1979"/>
        <end position="1989"/>
    </location>
</feature>
<dbReference type="EMBL" id="MF770624">
    <property type="protein sequence ID" value="ATG26646.1"/>
    <property type="molecule type" value="Genomic_DNA"/>
</dbReference>
<evidence type="ECO:0000256" key="1">
    <source>
        <dbReference type="ARBA" id="ARBA00004446"/>
    </source>
</evidence>
<feature type="compositionally biased region" description="Low complexity" evidence="9">
    <location>
        <begin position="1663"/>
        <end position="1765"/>
    </location>
</feature>
<evidence type="ECO:0000256" key="9">
    <source>
        <dbReference type="SAM" id="MobiDB-lite"/>
    </source>
</evidence>
<evidence type="ECO:0000313" key="11">
    <source>
        <dbReference type="EMBL" id="ATG26646.1"/>
    </source>
</evidence>
<feature type="region of interest" description="Disordered" evidence="9">
    <location>
        <begin position="531"/>
        <end position="668"/>
    </location>
</feature>
<feature type="transmembrane region" description="Helical" evidence="10">
    <location>
        <begin position="6"/>
        <end position="27"/>
    </location>
</feature>
<feature type="transmembrane region" description="Helical" evidence="10">
    <location>
        <begin position="266"/>
        <end position="283"/>
    </location>
</feature>
<dbReference type="Pfam" id="PF05758">
    <property type="entry name" value="Ycf1"/>
    <property type="match status" value="3"/>
</dbReference>
<keyword evidence="5 10" id="KW-0812">Transmembrane</keyword>